<comment type="caution">
    <text evidence="2">The sequence shown here is derived from an EMBL/GenBank/DDBJ whole genome shotgun (WGS) entry which is preliminary data.</text>
</comment>
<dbReference type="Proteomes" id="UP000252519">
    <property type="component" value="Unassembled WGS sequence"/>
</dbReference>
<protein>
    <submittedName>
        <fullName evidence="2">Uncharacterized protein</fullName>
    </submittedName>
</protein>
<keyword evidence="3" id="KW-1185">Reference proteome</keyword>
<evidence type="ECO:0000256" key="1">
    <source>
        <dbReference type="SAM" id="MobiDB-lite"/>
    </source>
</evidence>
<feature type="compositionally biased region" description="Basic and acidic residues" evidence="1">
    <location>
        <begin position="57"/>
        <end position="84"/>
    </location>
</feature>
<evidence type="ECO:0000313" key="3">
    <source>
        <dbReference type="Proteomes" id="UP000252519"/>
    </source>
</evidence>
<sequence>MQLVICKKEPTMLKSTTHVVVQAVQNARTVQQAGEKSSTEGKSSTTYCSTNVSSNEEESKSRNVADQRKLRESLEVNSFYDKER</sequence>
<accession>A0A368FTW5</accession>
<dbReference type="EMBL" id="JOJR01000642">
    <property type="protein sequence ID" value="RCN35603.1"/>
    <property type="molecule type" value="Genomic_DNA"/>
</dbReference>
<reference evidence="2 3" key="1">
    <citation type="submission" date="2014-10" db="EMBL/GenBank/DDBJ databases">
        <title>Draft genome of the hookworm Ancylostoma caninum.</title>
        <authorList>
            <person name="Mitreva M."/>
        </authorList>
    </citation>
    <scope>NUCLEOTIDE SEQUENCE [LARGE SCALE GENOMIC DNA]</scope>
    <source>
        <strain evidence="2 3">Baltimore</strain>
    </source>
</reference>
<feature type="region of interest" description="Disordered" evidence="1">
    <location>
        <begin position="29"/>
        <end position="84"/>
    </location>
</feature>
<proteinExistence type="predicted"/>
<gene>
    <name evidence="2" type="ORF">ANCCAN_18520</name>
</gene>
<feature type="compositionally biased region" description="Low complexity" evidence="1">
    <location>
        <begin position="34"/>
        <end position="46"/>
    </location>
</feature>
<dbReference type="AlphaFoldDB" id="A0A368FTW5"/>
<name>A0A368FTW5_ANCCA</name>
<evidence type="ECO:0000313" key="2">
    <source>
        <dbReference type="EMBL" id="RCN35603.1"/>
    </source>
</evidence>
<organism evidence="2 3">
    <name type="scientific">Ancylostoma caninum</name>
    <name type="common">Dog hookworm</name>
    <dbReference type="NCBI Taxonomy" id="29170"/>
    <lineage>
        <taxon>Eukaryota</taxon>
        <taxon>Metazoa</taxon>
        <taxon>Ecdysozoa</taxon>
        <taxon>Nematoda</taxon>
        <taxon>Chromadorea</taxon>
        <taxon>Rhabditida</taxon>
        <taxon>Rhabditina</taxon>
        <taxon>Rhabditomorpha</taxon>
        <taxon>Strongyloidea</taxon>
        <taxon>Ancylostomatidae</taxon>
        <taxon>Ancylostomatinae</taxon>
        <taxon>Ancylostoma</taxon>
    </lineage>
</organism>